<feature type="domain" description="TonB-dependent receptor plug" evidence="12">
    <location>
        <begin position="53"/>
        <end position="144"/>
    </location>
</feature>
<evidence type="ECO:0000256" key="10">
    <source>
        <dbReference type="PROSITE-ProRule" id="PRU01360"/>
    </source>
</evidence>
<evidence type="ECO:0000256" key="6">
    <source>
        <dbReference type="ARBA" id="ARBA00022729"/>
    </source>
</evidence>
<gene>
    <name evidence="13" type="ORF">DI603_01840</name>
</gene>
<dbReference type="InterPro" id="IPR039426">
    <property type="entry name" value="TonB-dep_rcpt-like"/>
</dbReference>
<dbReference type="SUPFAM" id="SSF56935">
    <property type="entry name" value="Porins"/>
    <property type="match status" value="1"/>
</dbReference>
<evidence type="ECO:0000259" key="12">
    <source>
        <dbReference type="Pfam" id="PF07715"/>
    </source>
</evidence>
<evidence type="ECO:0000313" key="13">
    <source>
        <dbReference type="EMBL" id="PZP36726.1"/>
    </source>
</evidence>
<comment type="similarity">
    <text evidence="2 10">Belongs to the TonB-dependent receptor family.</text>
</comment>
<evidence type="ECO:0000256" key="1">
    <source>
        <dbReference type="ARBA" id="ARBA00004571"/>
    </source>
</evidence>
<keyword evidence="4 10" id="KW-1134">Transmembrane beta strand</keyword>
<dbReference type="InterPro" id="IPR037066">
    <property type="entry name" value="Plug_dom_sf"/>
</dbReference>
<proteinExistence type="inferred from homology"/>
<dbReference type="InterPro" id="IPR012910">
    <property type="entry name" value="Plug_dom"/>
</dbReference>
<keyword evidence="5 10" id="KW-0812">Transmembrane</keyword>
<evidence type="ECO:0000256" key="2">
    <source>
        <dbReference type="ARBA" id="ARBA00009810"/>
    </source>
</evidence>
<comment type="caution">
    <text evidence="13">The sequence shown here is derived from an EMBL/GenBank/DDBJ whole genome shotgun (WGS) entry which is preliminary data.</text>
</comment>
<name>A0A2W5FUG0_9BURK</name>
<dbReference type="GO" id="GO:0015344">
    <property type="term" value="F:siderophore uptake transmembrane transporter activity"/>
    <property type="evidence" value="ECO:0007669"/>
    <property type="project" value="TreeGrafter"/>
</dbReference>
<keyword evidence="6 11" id="KW-0732">Signal</keyword>
<comment type="subcellular location">
    <subcellularLocation>
        <location evidence="1 10">Cell outer membrane</location>
        <topology evidence="1 10">Multi-pass membrane protein</topology>
    </subcellularLocation>
</comment>
<accession>A0A2W5FUG0</accession>
<evidence type="ECO:0000256" key="5">
    <source>
        <dbReference type="ARBA" id="ARBA00022692"/>
    </source>
</evidence>
<dbReference type="PANTHER" id="PTHR30069:SF29">
    <property type="entry name" value="HEMOGLOBIN AND HEMOGLOBIN-HAPTOGLOBIN-BINDING PROTEIN 1-RELATED"/>
    <property type="match status" value="1"/>
</dbReference>
<dbReference type="GO" id="GO:0044718">
    <property type="term" value="P:siderophore transmembrane transport"/>
    <property type="evidence" value="ECO:0007669"/>
    <property type="project" value="TreeGrafter"/>
</dbReference>
<dbReference type="PANTHER" id="PTHR30069">
    <property type="entry name" value="TONB-DEPENDENT OUTER MEMBRANE RECEPTOR"/>
    <property type="match status" value="1"/>
</dbReference>
<keyword evidence="3 10" id="KW-0813">Transport</keyword>
<feature type="chain" id="PRO_5015991691" description="TonB-dependent receptor plug domain-containing protein" evidence="11">
    <location>
        <begin position="26"/>
        <end position="699"/>
    </location>
</feature>
<dbReference type="GO" id="GO:0009279">
    <property type="term" value="C:cell outer membrane"/>
    <property type="evidence" value="ECO:0007669"/>
    <property type="project" value="UniProtKB-SubCell"/>
</dbReference>
<protein>
    <recommendedName>
        <fullName evidence="12">TonB-dependent receptor plug domain-containing protein</fullName>
    </recommendedName>
</protein>
<dbReference type="InterPro" id="IPR036942">
    <property type="entry name" value="Beta-barrel_TonB_sf"/>
</dbReference>
<dbReference type="Proteomes" id="UP000249633">
    <property type="component" value="Unassembled WGS sequence"/>
</dbReference>
<dbReference type="PROSITE" id="PS52016">
    <property type="entry name" value="TONB_DEPENDENT_REC_3"/>
    <property type="match status" value="1"/>
</dbReference>
<dbReference type="Gene3D" id="2.40.170.20">
    <property type="entry name" value="TonB-dependent receptor, beta-barrel domain"/>
    <property type="match status" value="1"/>
</dbReference>
<sequence>MTSIRSQSPRLMALLAMSSLQPVLAQEAEQRLSTVEVRGTAAGSAQPEGVLRRVVEATELLRMNDSRLAEALRRLPGLSLVAGRPGQPDQITLLGLGPGRTQVLLNGRRVPPGFNLDDIAPEQIARVEIQRGQSAGLSGDAVAGSINLVLRPAAQQRQRRLQATGSGGAAGDNTRLQWQQSGALPVEGFSQVSQGLTLTAQQRDWHQPFDITSAGPADLRQESRRYDGRSRQLQLAPQLSWAGEGGQSVSWNGQLELGRMHRDVDYRVDTLSGTPPAYPQHDERFQQRRQAWRSDLDGRWNLRPGWQLQTGLALQGQRLNSHFTDDGSGLQDLTLGRVREHSEQFTASVSAELGDSHTLTSGLSWSRQARQESREQWLSAAPVSQLALAAGQRREAWFVQDEWDLSETQQLALGWRQERLTLNSESVRQRFTQALPSLQWAWRLPAGQWRSSLSRSFRAPSLMQIQPRPFTSANNEPLDPDTEGNPALRPERAWALDLQFQPRLGRDQRVSVGLFWRDIRDPMLSATAWRVGALGQPRWISSPVNGERAQVRGLDAELQWPLAAAVTLDAQLTRSWSRVRLQPSGDWRLQLADFNPWRAQLGLQGRIAQGQWRLAYAWTSGGWRSSSPGLQQRSQPGARLDLSWQQRLPDAWQLQLGLEGLLQREPLTWELFQVDGGRYLDSTRGQARASLRAGLQRSF</sequence>
<dbReference type="Gene3D" id="2.170.130.10">
    <property type="entry name" value="TonB-dependent receptor, plug domain"/>
    <property type="match status" value="1"/>
</dbReference>
<evidence type="ECO:0000256" key="11">
    <source>
        <dbReference type="SAM" id="SignalP"/>
    </source>
</evidence>
<reference evidence="13 14" key="1">
    <citation type="submission" date="2017-08" db="EMBL/GenBank/DDBJ databases">
        <title>Infants hospitalized years apart are colonized by the same room-sourced microbial strains.</title>
        <authorList>
            <person name="Brooks B."/>
            <person name="Olm M.R."/>
            <person name="Firek B.A."/>
            <person name="Baker R."/>
            <person name="Thomas B.C."/>
            <person name="Morowitz M.J."/>
            <person name="Banfield J.F."/>
        </authorList>
    </citation>
    <scope>NUCLEOTIDE SEQUENCE [LARGE SCALE GENOMIC DNA]</scope>
    <source>
        <strain evidence="13">S2_012_000_R2_81</strain>
    </source>
</reference>
<keyword evidence="9 10" id="KW-0998">Cell outer membrane</keyword>
<evidence type="ECO:0000256" key="4">
    <source>
        <dbReference type="ARBA" id="ARBA00022452"/>
    </source>
</evidence>
<evidence type="ECO:0000256" key="8">
    <source>
        <dbReference type="ARBA" id="ARBA00023170"/>
    </source>
</evidence>
<dbReference type="Pfam" id="PF07715">
    <property type="entry name" value="Plug"/>
    <property type="match status" value="1"/>
</dbReference>
<feature type="signal peptide" evidence="11">
    <location>
        <begin position="1"/>
        <end position="25"/>
    </location>
</feature>
<keyword evidence="8" id="KW-0675">Receptor</keyword>
<organism evidence="13 14">
    <name type="scientific">Roseateles depolymerans</name>
    <dbReference type="NCBI Taxonomy" id="76731"/>
    <lineage>
        <taxon>Bacteria</taxon>
        <taxon>Pseudomonadati</taxon>
        <taxon>Pseudomonadota</taxon>
        <taxon>Betaproteobacteria</taxon>
        <taxon>Burkholderiales</taxon>
        <taxon>Sphaerotilaceae</taxon>
        <taxon>Roseateles</taxon>
    </lineage>
</organism>
<evidence type="ECO:0000256" key="7">
    <source>
        <dbReference type="ARBA" id="ARBA00023136"/>
    </source>
</evidence>
<evidence type="ECO:0000256" key="3">
    <source>
        <dbReference type="ARBA" id="ARBA00022448"/>
    </source>
</evidence>
<keyword evidence="7 10" id="KW-0472">Membrane</keyword>
<dbReference type="EMBL" id="QFOD01000001">
    <property type="protein sequence ID" value="PZP36726.1"/>
    <property type="molecule type" value="Genomic_DNA"/>
</dbReference>
<evidence type="ECO:0000313" key="14">
    <source>
        <dbReference type="Proteomes" id="UP000249633"/>
    </source>
</evidence>
<dbReference type="AlphaFoldDB" id="A0A2W5FUG0"/>
<evidence type="ECO:0000256" key="9">
    <source>
        <dbReference type="ARBA" id="ARBA00023237"/>
    </source>
</evidence>